<keyword evidence="1" id="KW-0732">Signal</keyword>
<gene>
    <name evidence="2" type="ORF">GSF08_01040</name>
</gene>
<reference evidence="2 3" key="2">
    <citation type="submission" date="2020-01" db="EMBL/GenBank/DDBJ databases">
        <title>Clostridiaceae sp. nov. isolated from the gut of human by culturomics.</title>
        <authorList>
            <person name="Chang Y."/>
        </authorList>
    </citation>
    <scope>NUCLEOTIDE SEQUENCE [LARGE SCALE GENOMIC DNA]</scope>
    <source>
        <strain evidence="2 3">DONG20-135</strain>
    </source>
</reference>
<dbReference type="RefSeq" id="WP_160624020.1">
    <property type="nucleotide sequence ID" value="NZ_WUUQ01000001.1"/>
</dbReference>
<evidence type="ECO:0000256" key="1">
    <source>
        <dbReference type="SAM" id="SignalP"/>
    </source>
</evidence>
<protein>
    <submittedName>
        <fullName evidence="2">Uncharacterized protein</fullName>
    </submittedName>
</protein>
<reference evidence="2 3" key="1">
    <citation type="submission" date="2019-12" db="EMBL/GenBank/DDBJ databases">
        <authorList>
            <person name="Yang R."/>
        </authorList>
    </citation>
    <scope>NUCLEOTIDE SEQUENCE [LARGE SCALE GENOMIC DNA]</scope>
    <source>
        <strain evidence="2 3">DONG20-135</strain>
    </source>
</reference>
<feature type="signal peptide" evidence="1">
    <location>
        <begin position="1"/>
        <end position="24"/>
    </location>
</feature>
<dbReference type="Proteomes" id="UP000434036">
    <property type="component" value="Unassembled WGS sequence"/>
</dbReference>
<keyword evidence="3" id="KW-1185">Reference proteome</keyword>
<organism evidence="2 3">
    <name type="scientific">Copranaerobaculum intestinale</name>
    <dbReference type="NCBI Taxonomy" id="2692629"/>
    <lineage>
        <taxon>Bacteria</taxon>
        <taxon>Bacillati</taxon>
        <taxon>Bacillota</taxon>
        <taxon>Erysipelotrichia</taxon>
        <taxon>Erysipelotrichales</taxon>
        <taxon>Erysipelotrichaceae</taxon>
        <taxon>Copranaerobaculum</taxon>
    </lineage>
</organism>
<dbReference type="EMBL" id="WUUQ01000001">
    <property type="protein sequence ID" value="MXQ72528.1"/>
    <property type="molecule type" value="Genomic_DNA"/>
</dbReference>
<dbReference type="AlphaFoldDB" id="A0A6N8U2L6"/>
<evidence type="ECO:0000313" key="3">
    <source>
        <dbReference type="Proteomes" id="UP000434036"/>
    </source>
</evidence>
<proteinExistence type="predicted"/>
<sequence length="106" mass="10948">MKNQTILSLLTAGAIVATSAASFAAWDNTTGTATGKLNVANPVDIVSTPIADFTAGTRTLGAAPEYSSTVKFNVKSSSLVDTLSLSTVIKKADNTVVTDNFTVSYE</sequence>
<evidence type="ECO:0000313" key="2">
    <source>
        <dbReference type="EMBL" id="MXQ72528.1"/>
    </source>
</evidence>
<accession>A0A6N8U2L6</accession>
<comment type="caution">
    <text evidence="2">The sequence shown here is derived from an EMBL/GenBank/DDBJ whole genome shotgun (WGS) entry which is preliminary data.</text>
</comment>
<name>A0A6N8U2L6_9FIRM</name>
<feature type="chain" id="PRO_5027031986" evidence="1">
    <location>
        <begin position="25"/>
        <end position="106"/>
    </location>
</feature>